<dbReference type="RefSeq" id="WP_079717194.1">
    <property type="nucleotide sequence ID" value="NZ_FUYS01000005.1"/>
</dbReference>
<accession>A0A1T5D0I3</accession>
<evidence type="ECO:0000313" key="2">
    <source>
        <dbReference type="EMBL" id="SKB65214.1"/>
    </source>
</evidence>
<organism evidence="2 3">
    <name type="scientific">Parapedobacter luteus</name>
    <dbReference type="NCBI Taxonomy" id="623280"/>
    <lineage>
        <taxon>Bacteria</taxon>
        <taxon>Pseudomonadati</taxon>
        <taxon>Bacteroidota</taxon>
        <taxon>Sphingobacteriia</taxon>
        <taxon>Sphingobacteriales</taxon>
        <taxon>Sphingobacteriaceae</taxon>
        <taxon>Parapedobacter</taxon>
    </lineage>
</organism>
<keyword evidence="1" id="KW-1133">Transmembrane helix</keyword>
<reference evidence="2 3" key="1">
    <citation type="submission" date="2017-02" db="EMBL/GenBank/DDBJ databases">
        <authorList>
            <person name="Peterson S.W."/>
        </authorList>
    </citation>
    <scope>NUCLEOTIDE SEQUENCE [LARGE SCALE GENOMIC DNA]</scope>
    <source>
        <strain evidence="2 3">DSM 22899</strain>
    </source>
</reference>
<gene>
    <name evidence="2" type="ORF">SAMN05660226_02524</name>
</gene>
<feature type="transmembrane region" description="Helical" evidence="1">
    <location>
        <begin position="87"/>
        <end position="109"/>
    </location>
</feature>
<proteinExistence type="predicted"/>
<dbReference type="Proteomes" id="UP000190541">
    <property type="component" value="Unassembled WGS sequence"/>
</dbReference>
<keyword evidence="1" id="KW-0812">Transmembrane</keyword>
<dbReference type="OrthoDB" id="982062at2"/>
<evidence type="ECO:0000313" key="3">
    <source>
        <dbReference type="Proteomes" id="UP000190541"/>
    </source>
</evidence>
<dbReference type="EMBL" id="FUYS01000005">
    <property type="protein sequence ID" value="SKB65214.1"/>
    <property type="molecule type" value="Genomic_DNA"/>
</dbReference>
<keyword evidence="1" id="KW-0472">Membrane</keyword>
<dbReference type="AlphaFoldDB" id="A0A1T5D0I3"/>
<evidence type="ECO:0000256" key="1">
    <source>
        <dbReference type="SAM" id="Phobius"/>
    </source>
</evidence>
<feature type="transmembrane region" description="Helical" evidence="1">
    <location>
        <begin position="115"/>
        <end position="137"/>
    </location>
</feature>
<feature type="transmembrane region" description="Helical" evidence="1">
    <location>
        <begin position="12"/>
        <end position="28"/>
    </location>
</feature>
<protein>
    <submittedName>
        <fullName evidence="2">Uncharacterized protein</fullName>
    </submittedName>
</protein>
<dbReference type="STRING" id="623280.SAMN05660226_02524"/>
<name>A0A1T5D0I3_9SPHI</name>
<keyword evidence="3" id="KW-1185">Reference proteome</keyword>
<feature type="transmembrane region" description="Helical" evidence="1">
    <location>
        <begin position="48"/>
        <end position="66"/>
    </location>
</feature>
<sequence>MKKPSIKDTFHYISYLQYPLMLLALFYIGKLYYDIFAFRDRVLLFQDINNILLFMGVAISFSALQDTNKTQNKLSRRIWESPKKGKIALGLLFFSAFTFMVFGGVGLFLTANEALAEVSIGLLVLGIGEMGLLKTAIEMFENHRLDKKIS</sequence>